<name>A0AB39YLH8_9MICC</name>
<dbReference type="CDD" id="cd04496">
    <property type="entry name" value="SSB_OBF"/>
    <property type="match status" value="1"/>
</dbReference>
<accession>A0AB39YLH8</accession>
<dbReference type="GO" id="GO:0003697">
    <property type="term" value="F:single-stranded DNA binding"/>
    <property type="evidence" value="ECO:0007669"/>
    <property type="project" value="InterPro"/>
</dbReference>
<dbReference type="PROSITE" id="PS50935">
    <property type="entry name" value="SSB"/>
    <property type="match status" value="1"/>
</dbReference>
<organism evidence="4">
    <name type="scientific">Paenarthrobacter sp. AMU7</name>
    <dbReference type="NCBI Taxonomy" id="3162492"/>
    <lineage>
        <taxon>Bacteria</taxon>
        <taxon>Bacillati</taxon>
        <taxon>Actinomycetota</taxon>
        <taxon>Actinomycetes</taxon>
        <taxon>Micrococcales</taxon>
        <taxon>Micrococcaceae</taxon>
        <taxon>Paenarthrobacter</taxon>
    </lineage>
</organism>
<protein>
    <submittedName>
        <fullName evidence="4">Single-stranded DNA-binding protein</fullName>
    </submittedName>
</protein>
<proteinExistence type="predicted"/>
<sequence length="194" mass="20584">MNDIITVRGFVASEVKSSTTTRGTATASFRLGTTERRYDRASNTWVDGNTNWYTVQSFRYLAGHVGCSVKKGQRVLVMGRLRLRQWEHEGRVYHVAEIDAESVGHDLMWGSANFTRMNGTSAPADSAAADTAPSDEALSSPAPGGPGSSGEWDTEDAEQAPPEEESVAAGMDDPDGTGPLMVNTSTGELVGAGA</sequence>
<keyword evidence="1 2" id="KW-0238">DNA-binding</keyword>
<gene>
    <name evidence="4" type="ORF">ABQM86_12480</name>
</gene>
<dbReference type="Gene3D" id="2.40.50.140">
    <property type="entry name" value="Nucleic acid-binding proteins"/>
    <property type="match status" value="1"/>
</dbReference>
<dbReference type="SUPFAM" id="SSF50249">
    <property type="entry name" value="Nucleic acid-binding proteins"/>
    <property type="match status" value="1"/>
</dbReference>
<reference evidence="4" key="1">
    <citation type="submission" date="2024-07" db="EMBL/GenBank/DDBJ databases">
        <authorList>
            <person name="Li J."/>
            <person name="Wei H."/>
            <person name="Ma J."/>
        </authorList>
    </citation>
    <scope>NUCLEOTIDE SEQUENCE</scope>
    <source>
        <strain evidence="4">AMU7</strain>
    </source>
</reference>
<dbReference type="RefSeq" id="WP_369744561.1">
    <property type="nucleotide sequence ID" value="NZ_CP165735.1"/>
</dbReference>
<dbReference type="EMBL" id="CP165735">
    <property type="protein sequence ID" value="XDV69801.1"/>
    <property type="molecule type" value="Genomic_DNA"/>
</dbReference>
<dbReference type="GO" id="GO:0006260">
    <property type="term" value="P:DNA replication"/>
    <property type="evidence" value="ECO:0007669"/>
    <property type="project" value="InterPro"/>
</dbReference>
<evidence type="ECO:0000256" key="2">
    <source>
        <dbReference type="PROSITE-ProRule" id="PRU00252"/>
    </source>
</evidence>
<dbReference type="InterPro" id="IPR000424">
    <property type="entry name" value="Primosome_PriB/ssb"/>
</dbReference>
<evidence type="ECO:0000256" key="1">
    <source>
        <dbReference type="ARBA" id="ARBA00023125"/>
    </source>
</evidence>
<feature type="compositionally biased region" description="Low complexity" evidence="3">
    <location>
        <begin position="120"/>
        <end position="142"/>
    </location>
</feature>
<dbReference type="InterPro" id="IPR012340">
    <property type="entry name" value="NA-bd_OB-fold"/>
</dbReference>
<dbReference type="AlphaFoldDB" id="A0AB39YLH8"/>
<feature type="region of interest" description="Disordered" evidence="3">
    <location>
        <begin position="120"/>
        <end position="194"/>
    </location>
</feature>
<dbReference type="Pfam" id="PF00436">
    <property type="entry name" value="SSB"/>
    <property type="match status" value="1"/>
</dbReference>
<evidence type="ECO:0000313" key="4">
    <source>
        <dbReference type="EMBL" id="XDV69801.1"/>
    </source>
</evidence>
<feature type="compositionally biased region" description="Acidic residues" evidence="3">
    <location>
        <begin position="152"/>
        <end position="166"/>
    </location>
</feature>
<evidence type="ECO:0000256" key="3">
    <source>
        <dbReference type="SAM" id="MobiDB-lite"/>
    </source>
</evidence>